<dbReference type="AlphaFoldDB" id="A0A4Z2FVF2"/>
<gene>
    <name evidence="1" type="ORF">EYF80_044571</name>
</gene>
<dbReference type="EMBL" id="SRLO01000858">
    <property type="protein sequence ID" value="TNN45247.1"/>
    <property type="molecule type" value="Genomic_DNA"/>
</dbReference>
<accession>A0A4Z2FVF2</accession>
<dbReference type="Proteomes" id="UP000314294">
    <property type="component" value="Unassembled WGS sequence"/>
</dbReference>
<keyword evidence="2" id="KW-1185">Reference proteome</keyword>
<comment type="caution">
    <text evidence="1">The sequence shown here is derived from an EMBL/GenBank/DDBJ whole genome shotgun (WGS) entry which is preliminary data.</text>
</comment>
<evidence type="ECO:0000313" key="1">
    <source>
        <dbReference type="EMBL" id="TNN45247.1"/>
    </source>
</evidence>
<protein>
    <submittedName>
        <fullName evidence="1">Uncharacterized protein</fullName>
    </submittedName>
</protein>
<name>A0A4Z2FVF2_9TELE</name>
<proteinExistence type="predicted"/>
<reference evidence="1 2" key="1">
    <citation type="submission" date="2019-03" db="EMBL/GenBank/DDBJ databases">
        <title>First draft genome of Liparis tanakae, snailfish: a comprehensive survey of snailfish specific genes.</title>
        <authorList>
            <person name="Kim W."/>
            <person name="Song I."/>
            <person name="Jeong J.-H."/>
            <person name="Kim D."/>
            <person name="Kim S."/>
            <person name="Ryu S."/>
            <person name="Song J.Y."/>
            <person name="Lee S.K."/>
        </authorList>
    </citation>
    <scope>NUCLEOTIDE SEQUENCE [LARGE SCALE GENOMIC DNA]</scope>
    <source>
        <tissue evidence="1">Muscle</tissue>
    </source>
</reference>
<organism evidence="1 2">
    <name type="scientific">Liparis tanakae</name>
    <name type="common">Tanaka's snailfish</name>
    <dbReference type="NCBI Taxonomy" id="230148"/>
    <lineage>
        <taxon>Eukaryota</taxon>
        <taxon>Metazoa</taxon>
        <taxon>Chordata</taxon>
        <taxon>Craniata</taxon>
        <taxon>Vertebrata</taxon>
        <taxon>Euteleostomi</taxon>
        <taxon>Actinopterygii</taxon>
        <taxon>Neopterygii</taxon>
        <taxon>Teleostei</taxon>
        <taxon>Neoteleostei</taxon>
        <taxon>Acanthomorphata</taxon>
        <taxon>Eupercaria</taxon>
        <taxon>Perciformes</taxon>
        <taxon>Cottioidei</taxon>
        <taxon>Cottales</taxon>
        <taxon>Liparidae</taxon>
        <taxon>Liparis</taxon>
    </lineage>
</organism>
<sequence>MLRARCMCSSTGGQRCLQLLSCVLDIGSM</sequence>
<evidence type="ECO:0000313" key="2">
    <source>
        <dbReference type="Proteomes" id="UP000314294"/>
    </source>
</evidence>